<dbReference type="Pfam" id="PF03061">
    <property type="entry name" value="4HBT"/>
    <property type="match status" value="1"/>
</dbReference>
<dbReference type="OrthoDB" id="32575at2"/>
<dbReference type="EMBL" id="SNZR01000013">
    <property type="protein sequence ID" value="TDR89715.1"/>
    <property type="molecule type" value="Genomic_DNA"/>
</dbReference>
<dbReference type="SUPFAM" id="SSF54637">
    <property type="entry name" value="Thioesterase/thiol ester dehydrase-isomerase"/>
    <property type="match status" value="1"/>
</dbReference>
<proteinExistence type="inferred from homology"/>
<keyword evidence="2" id="KW-0378">Hydrolase</keyword>
<dbReference type="InterPro" id="IPR011973">
    <property type="entry name" value="PaaD"/>
</dbReference>
<evidence type="ECO:0000256" key="1">
    <source>
        <dbReference type="ARBA" id="ARBA00008324"/>
    </source>
</evidence>
<reference evidence="4 5" key="1">
    <citation type="submission" date="2019-03" db="EMBL/GenBank/DDBJ databases">
        <title>Genomic Encyclopedia of Type Strains, Phase IV (KMG-IV): sequencing the most valuable type-strain genomes for metagenomic binning, comparative biology and taxonomic classification.</title>
        <authorList>
            <person name="Goeker M."/>
        </authorList>
    </citation>
    <scope>NUCLEOTIDE SEQUENCE [LARGE SCALE GENOMIC DNA]</scope>
    <source>
        <strain evidence="4 5">DSM 25903</strain>
    </source>
</reference>
<dbReference type="FunFam" id="3.10.129.10:FF:000022">
    <property type="entry name" value="Phenylacetic acid degradation protein"/>
    <property type="match status" value="1"/>
</dbReference>
<sequence length="150" mass="15870">MSEDLPDHDADGPDADEIARASADAMWAGDKASAGLGMQLLDVGPGYATMAMTITEAMTNGHGLAHGGFIFLLADSAFAFACNSRGEKTVAQHCQVSFLKPGRLGERLVATAHEVFQEGRSGIYDINVSVGEETIAEFRGHSRTVGGRWV</sequence>
<evidence type="ECO:0000256" key="2">
    <source>
        <dbReference type="ARBA" id="ARBA00022801"/>
    </source>
</evidence>
<dbReference type="Gene3D" id="3.10.129.10">
    <property type="entry name" value="Hotdog Thioesterase"/>
    <property type="match status" value="1"/>
</dbReference>
<comment type="similarity">
    <text evidence="1">Belongs to the thioesterase PaaI family.</text>
</comment>
<dbReference type="InterPro" id="IPR003736">
    <property type="entry name" value="PAAI_dom"/>
</dbReference>
<organism evidence="4 5">
    <name type="scientific">Enterovirga rhinocerotis</name>
    <dbReference type="NCBI Taxonomy" id="1339210"/>
    <lineage>
        <taxon>Bacteria</taxon>
        <taxon>Pseudomonadati</taxon>
        <taxon>Pseudomonadota</taxon>
        <taxon>Alphaproteobacteria</taxon>
        <taxon>Hyphomicrobiales</taxon>
        <taxon>Methylobacteriaceae</taxon>
        <taxon>Enterovirga</taxon>
    </lineage>
</organism>
<dbReference type="RefSeq" id="WP_133770542.1">
    <property type="nucleotide sequence ID" value="NZ_SNZR01000013.1"/>
</dbReference>
<dbReference type="InterPro" id="IPR029069">
    <property type="entry name" value="HotDog_dom_sf"/>
</dbReference>
<dbReference type="PANTHER" id="PTHR42856:SF1">
    <property type="entry name" value="ACYL-COENZYME A THIOESTERASE PAAI"/>
    <property type="match status" value="1"/>
</dbReference>
<dbReference type="NCBIfam" id="TIGR02286">
    <property type="entry name" value="PaaD"/>
    <property type="match status" value="1"/>
</dbReference>
<keyword evidence="5" id="KW-1185">Reference proteome</keyword>
<protein>
    <submittedName>
        <fullName evidence="4">Acyl-CoA thioesterase</fullName>
    </submittedName>
</protein>
<comment type="caution">
    <text evidence="4">The sequence shown here is derived from an EMBL/GenBank/DDBJ whole genome shotgun (WGS) entry which is preliminary data.</text>
</comment>
<dbReference type="CDD" id="cd03443">
    <property type="entry name" value="PaaI_thioesterase"/>
    <property type="match status" value="1"/>
</dbReference>
<dbReference type="AlphaFoldDB" id="A0A4R7BY96"/>
<feature type="domain" description="Thioesterase" evidence="3">
    <location>
        <begin position="62"/>
        <end position="133"/>
    </location>
</feature>
<evidence type="ECO:0000313" key="4">
    <source>
        <dbReference type="EMBL" id="TDR89715.1"/>
    </source>
</evidence>
<dbReference type="PANTHER" id="PTHR42856">
    <property type="entry name" value="ACYL-COENZYME A THIOESTERASE PAAI"/>
    <property type="match status" value="1"/>
</dbReference>
<dbReference type="Proteomes" id="UP000295122">
    <property type="component" value="Unassembled WGS sequence"/>
</dbReference>
<evidence type="ECO:0000313" key="5">
    <source>
        <dbReference type="Proteomes" id="UP000295122"/>
    </source>
</evidence>
<dbReference type="InterPro" id="IPR052723">
    <property type="entry name" value="Acyl-CoA_thioesterase_PaaI"/>
</dbReference>
<dbReference type="InterPro" id="IPR006683">
    <property type="entry name" value="Thioestr_dom"/>
</dbReference>
<dbReference type="GO" id="GO:0016289">
    <property type="term" value="F:acyl-CoA hydrolase activity"/>
    <property type="evidence" value="ECO:0007669"/>
    <property type="project" value="TreeGrafter"/>
</dbReference>
<dbReference type="NCBIfam" id="TIGR00369">
    <property type="entry name" value="unchar_dom_1"/>
    <property type="match status" value="1"/>
</dbReference>
<accession>A0A4R7BY96</accession>
<name>A0A4R7BY96_9HYPH</name>
<evidence type="ECO:0000259" key="3">
    <source>
        <dbReference type="Pfam" id="PF03061"/>
    </source>
</evidence>
<gene>
    <name evidence="4" type="ORF">EV668_2550</name>
</gene>